<protein>
    <submittedName>
        <fullName evidence="2">HNH endonuclease</fullName>
    </submittedName>
</protein>
<dbReference type="GO" id="GO:0003700">
    <property type="term" value="F:DNA-binding transcription factor activity"/>
    <property type="evidence" value="ECO:0007669"/>
    <property type="project" value="InterPro"/>
</dbReference>
<keyword evidence="2" id="KW-0255">Endonuclease</keyword>
<dbReference type="Pfam" id="PF13392">
    <property type="entry name" value="HNH_3"/>
    <property type="match status" value="1"/>
</dbReference>
<dbReference type="InterPro" id="IPR003615">
    <property type="entry name" value="HNH_nuc"/>
</dbReference>
<evidence type="ECO:0000313" key="3">
    <source>
        <dbReference type="Proteomes" id="UP000515915"/>
    </source>
</evidence>
<dbReference type="InterPro" id="IPR016177">
    <property type="entry name" value="DNA-bd_dom_sf"/>
</dbReference>
<dbReference type="Proteomes" id="UP000515915">
    <property type="component" value="Segment"/>
</dbReference>
<proteinExistence type="predicted"/>
<keyword evidence="2" id="KW-0378">Hydrolase</keyword>
<feature type="domain" description="HNH nuclease" evidence="1">
    <location>
        <begin position="62"/>
        <end position="91"/>
    </location>
</feature>
<dbReference type="InterPro" id="IPR036955">
    <property type="entry name" value="AP2/ERF_dom_sf"/>
</dbReference>
<dbReference type="Gene3D" id="3.30.730.10">
    <property type="entry name" value="AP2/ERF domain"/>
    <property type="match status" value="1"/>
</dbReference>
<evidence type="ECO:0000259" key="1">
    <source>
        <dbReference type="Pfam" id="PF13392"/>
    </source>
</evidence>
<dbReference type="SUPFAM" id="SSF54171">
    <property type="entry name" value="DNA-binding domain"/>
    <property type="match status" value="1"/>
</dbReference>
<keyword evidence="2" id="KW-0540">Nuclease</keyword>
<reference evidence="2 3" key="1">
    <citation type="submission" date="2020-06" db="EMBL/GenBank/DDBJ databases">
        <authorList>
            <person name="Connerton I.F."/>
        </authorList>
    </citation>
    <scope>NUCLEOTIDE SEQUENCE [LARGE SCALE GENOMIC DNA]</scope>
</reference>
<accession>A0A7G8AKF6</accession>
<dbReference type="InterPro" id="IPR044925">
    <property type="entry name" value="His-Me_finger_sf"/>
</dbReference>
<name>A0A7G8AKF6_9CAUD</name>
<dbReference type="GO" id="GO:0004519">
    <property type="term" value="F:endonuclease activity"/>
    <property type="evidence" value="ECO:0007669"/>
    <property type="project" value="UniProtKB-KW"/>
</dbReference>
<keyword evidence="3" id="KW-1185">Reference proteome</keyword>
<organism evidence="2 3">
    <name type="scientific">Bacillus phage 1_ICo-2020</name>
    <dbReference type="NCBI Taxonomy" id="2759272"/>
    <lineage>
        <taxon>Viruses</taxon>
        <taxon>Duplodnaviria</taxon>
        <taxon>Heunggongvirae</taxon>
        <taxon>Uroviricota</taxon>
        <taxon>Caudoviricetes</taxon>
        <taxon>Ehrlichviridae</taxon>
        <taxon>Suttonboningtonvirus</taxon>
        <taxon>Suttonboningtonvirus sv1ICo2020</taxon>
    </lineage>
</organism>
<dbReference type="EMBL" id="MT700412">
    <property type="protein sequence ID" value="QNI20401.1"/>
    <property type="molecule type" value="Genomic_DNA"/>
</dbReference>
<dbReference type="SUPFAM" id="SSF54060">
    <property type="entry name" value="His-Me finger endonucleases"/>
    <property type="match status" value="1"/>
</dbReference>
<dbReference type="GO" id="GO:0003677">
    <property type="term" value="F:DNA binding"/>
    <property type="evidence" value="ECO:0007669"/>
    <property type="project" value="InterPro"/>
</dbReference>
<sequence length="160" mass="18519">MSKIIPVVRRNGDVHEVIVDSDFEIDRKVWVGIKKGVAYAGIRIDGKNKKLHRYILGIHNEDPKVLVDHINGNTLDNRKENLRICTHLQNQANKKSKGCYWDKHNQKWRARIGIDGKLKSLGSFDNPEEAQQVYRKAHAEAFGEFSPYYEYDQSNTKEVN</sequence>
<evidence type="ECO:0000313" key="2">
    <source>
        <dbReference type="EMBL" id="QNI20401.1"/>
    </source>
</evidence>
<dbReference type="Gene3D" id="3.90.75.20">
    <property type="match status" value="1"/>
</dbReference>